<organism evidence="2 3">
    <name type="scientific">Guyanagaster necrorhizus</name>
    <dbReference type="NCBI Taxonomy" id="856835"/>
    <lineage>
        <taxon>Eukaryota</taxon>
        <taxon>Fungi</taxon>
        <taxon>Dikarya</taxon>
        <taxon>Basidiomycota</taxon>
        <taxon>Agaricomycotina</taxon>
        <taxon>Agaricomycetes</taxon>
        <taxon>Agaricomycetidae</taxon>
        <taxon>Agaricales</taxon>
        <taxon>Marasmiineae</taxon>
        <taxon>Physalacriaceae</taxon>
        <taxon>Guyanagaster</taxon>
    </lineage>
</organism>
<reference evidence="2" key="1">
    <citation type="submission" date="2020-11" db="EMBL/GenBank/DDBJ databases">
        <title>Adaptations for nitrogen fixation in a non-lichenized fungal sporocarp promotes dispersal by wood-feeding termites.</title>
        <authorList>
            <consortium name="DOE Joint Genome Institute"/>
            <person name="Koch R.A."/>
            <person name="Yoon G."/>
            <person name="Arayal U."/>
            <person name="Lail K."/>
            <person name="Amirebrahimi M."/>
            <person name="Labutti K."/>
            <person name="Lipzen A."/>
            <person name="Riley R."/>
            <person name="Barry K."/>
            <person name="Henrissat B."/>
            <person name="Grigoriev I.V."/>
            <person name="Herr J.R."/>
            <person name="Aime M.C."/>
        </authorList>
    </citation>
    <scope>NUCLEOTIDE SEQUENCE</scope>
    <source>
        <strain evidence="2">MCA 3950</strain>
    </source>
</reference>
<feature type="compositionally biased region" description="Basic and acidic residues" evidence="1">
    <location>
        <begin position="254"/>
        <end position="263"/>
    </location>
</feature>
<gene>
    <name evidence="2" type="ORF">BT62DRAFT_922146</name>
</gene>
<dbReference type="Proteomes" id="UP000812287">
    <property type="component" value="Unassembled WGS sequence"/>
</dbReference>
<dbReference type="Gene3D" id="3.40.50.1820">
    <property type="entry name" value="alpha/beta hydrolase"/>
    <property type="match status" value="1"/>
</dbReference>
<protein>
    <submittedName>
        <fullName evidence="2">Uncharacterized protein</fullName>
    </submittedName>
</protein>
<dbReference type="AlphaFoldDB" id="A0A9P8APJ5"/>
<evidence type="ECO:0000313" key="3">
    <source>
        <dbReference type="Proteomes" id="UP000812287"/>
    </source>
</evidence>
<keyword evidence="3" id="KW-1185">Reference proteome</keyword>
<evidence type="ECO:0000313" key="2">
    <source>
        <dbReference type="EMBL" id="KAG7443015.1"/>
    </source>
</evidence>
<accession>A0A9P8APJ5</accession>
<dbReference type="InterPro" id="IPR029058">
    <property type="entry name" value="AB_hydrolase_fold"/>
</dbReference>
<proteinExistence type="predicted"/>
<dbReference type="OrthoDB" id="446683at2759"/>
<dbReference type="SUPFAM" id="SSF53474">
    <property type="entry name" value="alpha/beta-Hydrolases"/>
    <property type="match status" value="1"/>
</dbReference>
<feature type="region of interest" description="Disordered" evidence="1">
    <location>
        <begin position="248"/>
        <end position="270"/>
    </location>
</feature>
<dbReference type="GeneID" id="66106680"/>
<name>A0A9P8APJ5_9AGAR</name>
<sequence length="290" mass="33042">MWACTKVVISSQSDKIIHYLGTINSNFLGYFAKIVPVGSENDDYYGREQVELSAKCQTFPASQEAKRKGRKKGKTIEDRRTGTADIKLDVIDATSALSMTGKSYRIFVAWPENVVPTDLWQTKMVYLLDANAYFRMAVETVMHSRLYGIIIGVGYPEPARFLAFIQTQAASAVDDLLQKQCPHHISKLPRGFVGHSYGGLLYSTPSARSVHRYGGMTGIMQEVEECCAREIEPLYKLRMLFSYGEYEQSPPHVTDQHVDDRNQRHARRRAMKENVMEVYKRFQEKDGLFS</sequence>
<dbReference type="RefSeq" id="XP_043036515.1">
    <property type="nucleotide sequence ID" value="XM_043184383.1"/>
</dbReference>
<comment type="caution">
    <text evidence="2">The sequence shown here is derived from an EMBL/GenBank/DDBJ whole genome shotgun (WGS) entry which is preliminary data.</text>
</comment>
<dbReference type="EMBL" id="MU250547">
    <property type="protein sequence ID" value="KAG7443015.1"/>
    <property type="molecule type" value="Genomic_DNA"/>
</dbReference>
<evidence type="ECO:0000256" key="1">
    <source>
        <dbReference type="SAM" id="MobiDB-lite"/>
    </source>
</evidence>